<dbReference type="KEGG" id="psic:J4E96_10465"/>
<dbReference type="EMBL" id="CP071868">
    <property type="protein sequence ID" value="QTE27848.1"/>
    <property type="molecule type" value="Genomic_DNA"/>
</dbReference>
<organism evidence="1 2">
    <name type="scientific">Pengzhenrongella sicca</name>
    <dbReference type="NCBI Taxonomy" id="2819238"/>
    <lineage>
        <taxon>Bacteria</taxon>
        <taxon>Bacillati</taxon>
        <taxon>Actinomycetota</taxon>
        <taxon>Actinomycetes</taxon>
        <taxon>Micrococcales</taxon>
        <taxon>Pengzhenrongella</taxon>
    </lineage>
</organism>
<reference evidence="1" key="1">
    <citation type="submission" date="2021-03" db="EMBL/GenBank/DDBJ databases">
        <title>Pengzhenrongella sicca gen. nov., sp. nov., a new member of suborder Micrococcineae isolated from High-Arctic tundra soil.</title>
        <authorList>
            <person name="Peng F."/>
        </authorList>
    </citation>
    <scope>NUCLEOTIDE SEQUENCE</scope>
    <source>
        <strain evidence="1">LRZ-2</strain>
    </source>
</reference>
<gene>
    <name evidence="1" type="ORF">J4E96_10465</name>
</gene>
<evidence type="ECO:0000313" key="2">
    <source>
        <dbReference type="Proteomes" id="UP000663937"/>
    </source>
</evidence>
<sequence length="205" mass="22990">MIEGSPSVVIIGETEVARGEISVDAGRSLSIRIDEILGELPVEGDEAVVRTFEAIRGRREYVVTVDAVRPGLMIVTDIELISAFQERAIVRVPTDLHVSLTYEFEGDEIRETGTAIPAIIIDLSATGLRLFCTRPLDDYYRFGFDLATDFDQFTLVAESLRREDVPRGYLHGCRLIGTSQREADALHRYVLSAQIAQRRRTNEFD</sequence>
<dbReference type="RefSeq" id="WP_227422064.1">
    <property type="nucleotide sequence ID" value="NZ_CP071868.1"/>
</dbReference>
<dbReference type="AlphaFoldDB" id="A0A8A4ZDR7"/>
<accession>A0A8A4ZDR7</accession>
<protein>
    <submittedName>
        <fullName evidence="1">PilZ domain-containing protein</fullName>
    </submittedName>
</protein>
<name>A0A8A4ZDR7_9MICO</name>
<dbReference type="Gene3D" id="2.40.10.220">
    <property type="entry name" value="predicted glycosyltransferase like domains"/>
    <property type="match status" value="1"/>
</dbReference>
<evidence type="ECO:0000313" key="1">
    <source>
        <dbReference type="EMBL" id="QTE27848.1"/>
    </source>
</evidence>
<dbReference type="Proteomes" id="UP000663937">
    <property type="component" value="Chromosome"/>
</dbReference>
<proteinExistence type="predicted"/>
<keyword evidence="2" id="KW-1185">Reference proteome</keyword>